<dbReference type="EMBL" id="BGPR01003564">
    <property type="protein sequence ID" value="GBM89690.1"/>
    <property type="molecule type" value="Genomic_DNA"/>
</dbReference>
<proteinExistence type="predicted"/>
<keyword evidence="2" id="KW-1185">Reference proteome</keyword>
<dbReference type="Proteomes" id="UP000499080">
    <property type="component" value="Unassembled WGS sequence"/>
</dbReference>
<evidence type="ECO:0000313" key="1">
    <source>
        <dbReference type="EMBL" id="GBM89690.1"/>
    </source>
</evidence>
<evidence type="ECO:0000313" key="2">
    <source>
        <dbReference type="Proteomes" id="UP000499080"/>
    </source>
</evidence>
<protein>
    <submittedName>
        <fullName evidence="1">Uncharacterized protein</fullName>
    </submittedName>
</protein>
<sequence length="107" mass="12390">MLPPKNLKAATPLTGQFLLERKVVAIERFRCIIQNFDLLEPEIEGRTDRIPPHVPVPDAMTATKPVGWTWDERTDRMPPHVPVPDAIMTRNGQTDRWMEEQKQAFFL</sequence>
<gene>
    <name evidence="1" type="ORF">AVEN_173204_1</name>
</gene>
<reference evidence="1 2" key="1">
    <citation type="journal article" date="2019" name="Sci. Rep.">
        <title>Orb-weaving spider Araneus ventricosus genome elucidates the spidroin gene catalogue.</title>
        <authorList>
            <person name="Kono N."/>
            <person name="Nakamura H."/>
            <person name="Ohtoshi R."/>
            <person name="Moran D.A.P."/>
            <person name="Shinohara A."/>
            <person name="Yoshida Y."/>
            <person name="Fujiwara M."/>
            <person name="Mori M."/>
            <person name="Tomita M."/>
            <person name="Arakawa K."/>
        </authorList>
    </citation>
    <scope>NUCLEOTIDE SEQUENCE [LARGE SCALE GENOMIC DNA]</scope>
</reference>
<name>A0A4Y2JHW4_ARAVE</name>
<organism evidence="1 2">
    <name type="scientific">Araneus ventricosus</name>
    <name type="common">Orbweaver spider</name>
    <name type="synonym">Epeira ventricosa</name>
    <dbReference type="NCBI Taxonomy" id="182803"/>
    <lineage>
        <taxon>Eukaryota</taxon>
        <taxon>Metazoa</taxon>
        <taxon>Ecdysozoa</taxon>
        <taxon>Arthropoda</taxon>
        <taxon>Chelicerata</taxon>
        <taxon>Arachnida</taxon>
        <taxon>Araneae</taxon>
        <taxon>Araneomorphae</taxon>
        <taxon>Entelegynae</taxon>
        <taxon>Araneoidea</taxon>
        <taxon>Araneidae</taxon>
        <taxon>Araneus</taxon>
    </lineage>
</organism>
<dbReference type="AlphaFoldDB" id="A0A4Y2JHW4"/>
<comment type="caution">
    <text evidence="1">The sequence shown here is derived from an EMBL/GenBank/DDBJ whole genome shotgun (WGS) entry which is preliminary data.</text>
</comment>
<accession>A0A4Y2JHW4</accession>